<dbReference type="PRINTS" id="PR00702">
    <property type="entry name" value="ACRIFLAVINRP"/>
</dbReference>
<evidence type="ECO:0000256" key="6">
    <source>
        <dbReference type="ARBA" id="ARBA00022989"/>
    </source>
</evidence>
<dbReference type="InterPro" id="IPR001036">
    <property type="entry name" value="Acrflvin-R"/>
</dbReference>
<sequence length="1039" mass="113086">MIERLVTLCFNRRGIVSLIFLMVALYGAYCWTQLPLEAYPDIADTTSQVVTQVNGLAAEEVEQQITIPLEREIMGTPGMHVMRSKSTFGLSLITVVFQDGAEDYWSRQRLQERIAGVSLPYGAQPALDPLTSPIGEIYRYTLESKTRDLRELSELQRWKVIPRLKQAAGVVDVSNFGGLTTQFLLEFDPARLSKYNLSLAQITQAIAANNANAGGSVLTRGEQGLVVRGVGLIHSLDDLGNIVVTQKDGVPVLVKDLGNVTLGNQERHGVLGKDHVSDTVSGIVLLLKNENPSRVIAGVHEAVQDLNDHLLPKDVKVVPYMDRSTLVDATVHTVGKTLIEGVVLVTLVLVLFLGSPRAALIAAAAIPVSLMIAFILMHHFKIPANLLSLGAIDFGIIVDGAIFVLENILRKREEQPEGLMSGQAALKATLQVMRPTFFGMLVIMIAYLPLFAFQRIEYKLFSPMAFAVGFALLGALLMTMMLIPGMAFWAFRKPRKIFHNPLLEWLMPRYEALLQRLVGKSRLVLVLAGATLAGVILLGGAIGRDFLPTLDEGSIWLQVTLPPGISLTKATQMADALRETTLKEPQVAHVVTQLGRNDEGTDPFTPSHIECAVTLHPYSEWPSGMSKQDLIDKLAARYRELPRTDVGFSQPMIDGVLDKLAGAHSDLVVKVYGEDFHQTRKLASAVEHLLRTVPGAEDVIIDQEPPLPQVRIDVDRAAAARLGINVADVMALIQTGIGGSPVAQVFVDDRSYDVAARFSGNTRNNPQAIGDLVLNAANGAHVALAQVAHIRLAEGETTITREMNRRHLTVRTNLRGRDLSSFLEEAQSRIEHEVAYDHARYQITWGGQFENQKRAQARLAVIVPAVLALMFVMLFSEFGNLRQPGLILLAVPLSLLGGLVALQMRGMTLNVSSAVGFIALFGVSVLNAVVMLANLNRWRKLLPDDLRTAVINGARERVRPVLTTATVAALGLVPAALAHGLGSDVQRPLATVVVGGLVTATVLTLVLLPALYYLIEDRVARRAGPDGKVTLDAMEGDNV</sequence>
<feature type="transmembrane region" description="Helical" evidence="8">
    <location>
        <begin position="859"/>
        <end position="878"/>
    </location>
</feature>
<dbReference type="PANTHER" id="PTHR32063">
    <property type="match status" value="1"/>
</dbReference>
<evidence type="ECO:0000256" key="7">
    <source>
        <dbReference type="ARBA" id="ARBA00023136"/>
    </source>
</evidence>
<dbReference type="Proteomes" id="UP000184339">
    <property type="component" value="Unassembled WGS sequence"/>
</dbReference>
<dbReference type="AlphaFoldDB" id="A0A1M7R3H4"/>
<evidence type="ECO:0000256" key="2">
    <source>
        <dbReference type="ARBA" id="ARBA00010942"/>
    </source>
</evidence>
<keyword evidence="10" id="KW-1185">Reference proteome</keyword>
<dbReference type="SUPFAM" id="SSF82693">
    <property type="entry name" value="Multidrug efflux transporter AcrB pore domain, PN1, PN2, PC1 and PC2 subdomains"/>
    <property type="match status" value="3"/>
</dbReference>
<comment type="similarity">
    <text evidence="2">Belongs to the resistance-nodulation-cell division (RND) (TC 2.A.6) family.</text>
</comment>
<dbReference type="GO" id="GO:0008324">
    <property type="term" value="F:monoatomic cation transmembrane transporter activity"/>
    <property type="evidence" value="ECO:0007669"/>
    <property type="project" value="InterPro"/>
</dbReference>
<evidence type="ECO:0000313" key="9">
    <source>
        <dbReference type="EMBL" id="SHN39631.1"/>
    </source>
</evidence>
<dbReference type="STRING" id="551987.SAMN05192549_11033"/>
<dbReference type="NCBIfam" id="TIGR00914">
    <property type="entry name" value="2A0601"/>
    <property type="match status" value="1"/>
</dbReference>
<evidence type="ECO:0000256" key="1">
    <source>
        <dbReference type="ARBA" id="ARBA00004651"/>
    </source>
</evidence>
<feature type="transmembrane region" description="Helical" evidence="8">
    <location>
        <begin position="334"/>
        <end position="353"/>
    </location>
</feature>
<dbReference type="Gene3D" id="3.30.70.1320">
    <property type="entry name" value="Multidrug efflux transporter AcrB pore domain like"/>
    <property type="match status" value="1"/>
</dbReference>
<keyword evidence="5 8" id="KW-0812">Transmembrane</keyword>
<dbReference type="GO" id="GO:0005886">
    <property type="term" value="C:plasma membrane"/>
    <property type="evidence" value="ECO:0007669"/>
    <property type="project" value="UniProtKB-SubCell"/>
</dbReference>
<dbReference type="OrthoDB" id="9798415at2"/>
<dbReference type="Gene3D" id="1.20.1640.10">
    <property type="entry name" value="Multidrug efflux transporter AcrB transmembrane domain"/>
    <property type="match status" value="2"/>
</dbReference>
<accession>A0A1M7R3H4</accession>
<comment type="subcellular location">
    <subcellularLocation>
        <location evidence="1">Cell membrane</location>
        <topology evidence="1">Multi-pass membrane protein</topology>
    </subcellularLocation>
</comment>
<dbReference type="InterPro" id="IPR004763">
    <property type="entry name" value="CusA-like"/>
</dbReference>
<reference evidence="10" key="1">
    <citation type="submission" date="2016-11" db="EMBL/GenBank/DDBJ databases">
        <authorList>
            <person name="Varghese N."/>
            <person name="Submissions S."/>
        </authorList>
    </citation>
    <scope>NUCLEOTIDE SEQUENCE [LARGE SCALE GENOMIC DNA]</scope>
    <source>
        <strain evidence="10">Sac-22</strain>
    </source>
</reference>
<dbReference type="EMBL" id="FRCX01000010">
    <property type="protein sequence ID" value="SHN39631.1"/>
    <property type="molecule type" value="Genomic_DNA"/>
</dbReference>
<keyword evidence="7 8" id="KW-0472">Membrane</keyword>
<keyword evidence="3" id="KW-0813">Transport</keyword>
<feature type="transmembrane region" description="Helical" evidence="8">
    <location>
        <begin position="989"/>
        <end position="1015"/>
    </location>
</feature>
<feature type="transmembrane region" description="Helical" evidence="8">
    <location>
        <begin position="957"/>
        <end position="977"/>
    </location>
</feature>
<feature type="transmembrane region" description="Helical" evidence="8">
    <location>
        <begin position="436"/>
        <end position="453"/>
    </location>
</feature>
<feature type="transmembrane region" description="Helical" evidence="8">
    <location>
        <begin position="465"/>
        <end position="491"/>
    </location>
</feature>
<feature type="transmembrane region" description="Helical" evidence="8">
    <location>
        <begin position="386"/>
        <end position="405"/>
    </location>
</feature>
<evidence type="ECO:0000313" key="10">
    <source>
        <dbReference type="Proteomes" id="UP000184339"/>
    </source>
</evidence>
<feature type="transmembrane region" description="Helical" evidence="8">
    <location>
        <begin position="885"/>
        <end position="902"/>
    </location>
</feature>
<dbReference type="Pfam" id="PF00873">
    <property type="entry name" value="ACR_tran"/>
    <property type="match status" value="1"/>
</dbReference>
<evidence type="ECO:0000256" key="8">
    <source>
        <dbReference type="SAM" id="Phobius"/>
    </source>
</evidence>
<protein>
    <submittedName>
        <fullName evidence="9">Cobalt-zinc-cadmium resistance protein CzcA</fullName>
    </submittedName>
</protein>
<name>A0A1M7R3H4_9BURK</name>
<dbReference type="SUPFAM" id="SSF82866">
    <property type="entry name" value="Multidrug efflux transporter AcrB transmembrane domain"/>
    <property type="match status" value="2"/>
</dbReference>
<evidence type="ECO:0000256" key="5">
    <source>
        <dbReference type="ARBA" id="ARBA00022692"/>
    </source>
</evidence>
<evidence type="ECO:0000256" key="4">
    <source>
        <dbReference type="ARBA" id="ARBA00022475"/>
    </source>
</evidence>
<feature type="transmembrane region" description="Helical" evidence="8">
    <location>
        <begin position="914"/>
        <end position="936"/>
    </location>
</feature>
<dbReference type="Gene3D" id="3.30.70.1440">
    <property type="entry name" value="Multidrug efflux transporter AcrB pore domain"/>
    <property type="match status" value="1"/>
</dbReference>
<gene>
    <name evidence="9" type="ORF">SAMN05192549_11033</name>
</gene>
<proteinExistence type="inferred from homology"/>
<dbReference type="SUPFAM" id="SSF82714">
    <property type="entry name" value="Multidrug efflux transporter AcrB TolC docking domain, DN and DC subdomains"/>
    <property type="match status" value="2"/>
</dbReference>
<keyword evidence="4" id="KW-1003">Cell membrane</keyword>
<dbReference type="InterPro" id="IPR027463">
    <property type="entry name" value="AcrB_DN_DC_subdom"/>
</dbReference>
<dbReference type="Gene3D" id="3.30.70.1430">
    <property type="entry name" value="Multidrug efflux transporter AcrB pore domain"/>
    <property type="match status" value="2"/>
</dbReference>
<dbReference type="RefSeq" id="WP_072787357.1">
    <property type="nucleotide sequence ID" value="NZ_FRCX01000010.1"/>
</dbReference>
<dbReference type="GO" id="GO:0042910">
    <property type="term" value="F:xenobiotic transmembrane transporter activity"/>
    <property type="evidence" value="ECO:0007669"/>
    <property type="project" value="TreeGrafter"/>
</dbReference>
<organism evidence="9 10">
    <name type="scientific">Duganella sacchari</name>
    <dbReference type="NCBI Taxonomy" id="551987"/>
    <lineage>
        <taxon>Bacteria</taxon>
        <taxon>Pseudomonadati</taxon>
        <taxon>Pseudomonadota</taxon>
        <taxon>Betaproteobacteria</taxon>
        <taxon>Burkholderiales</taxon>
        <taxon>Oxalobacteraceae</taxon>
        <taxon>Telluria group</taxon>
        <taxon>Duganella</taxon>
    </lineage>
</organism>
<keyword evidence="6 8" id="KW-1133">Transmembrane helix</keyword>
<evidence type="ECO:0000256" key="3">
    <source>
        <dbReference type="ARBA" id="ARBA00022448"/>
    </source>
</evidence>
<feature type="transmembrane region" description="Helical" evidence="8">
    <location>
        <begin position="360"/>
        <end position="380"/>
    </location>
</feature>
<dbReference type="PANTHER" id="PTHR32063:SF17">
    <property type="entry name" value="CATION EFFLUX SYSTEM PROTEIN"/>
    <property type="match status" value="1"/>
</dbReference>
<feature type="transmembrane region" description="Helical" evidence="8">
    <location>
        <begin position="523"/>
        <end position="542"/>
    </location>
</feature>
<dbReference type="Gene3D" id="3.30.2090.10">
    <property type="entry name" value="Multidrug efflux transporter AcrB TolC docking domain, DN and DC subdomains"/>
    <property type="match status" value="2"/>
</dbReference>